<dbReference type="AlphaFoldDB" id="A0AAW1TM91"/>
<comment type="caution">
    <text evidence="3">The sequence shown here is derived from an EMBL/GenBank/DDBJ whole genome shotgun (WGS) entry which is preliminary data.</text>
</comment>
<gene>
    <name evidence="3" type="ORF">WA026_003490</name>
</gene>
<evidence type="ECO:0000313" key="3">
    <source>
        <dbReference type="EMBL" id="KAK9869758.1"/>
    </source>
</evidence>
<dbReference type="EMBL" id="JARQZJ010000001">
    <property type="protein sequence ID" value="KAK9869758.1"/>
    <property type="molecule type" value="Genomic_DNA"/>
</dbReference>
<dbReference type="InterPro" id="IPR006578">
    <property type="entry name" value="MADF-dom"/>
</dbReference>
<dbReference type="SMART" id="SM00595">
    <property type="entry name" value="MADF"/>
    <property type="match status" value="1"/>
</dbReference>
<dbReference type="PANTHER" id="PTHR21505:SF12">
    <property type="entry name" value="MADF DOMAIN-CONTAINING PROTEIN-RELATED"/>
    <property type="match status" value="1"/>
</dbReference>
<dbReference type="PANTHER" id="PTHR21505">
    <property type="entry name" value="MADF DOMAIN-CONTAINING PROTEIN-RELATED"/>
    <property type="match status" value="1"/>
</dbReference>
<dbReference type="Proteomes" id="UP001431783">
    <property type="component" value="Unassembled WGS sequence"/>
</dbReference>
<dbReference type="PROSITE" id="PS51029">
    <property type="entry name" value="MADF"/>
    <property type="match status" value="1"/>
</dbReference>
<feature type="region of interest" description="Disordered" evidence="1">
    <location>
        <begin position="260"/>
        <end position="312"/>
    </location>
</feature>
<proteinExistence type="predicted"/>
<organism evidence="3 4">
    <name type="scientific">Henosepilachna vigintioctopunctata</name>
    <dbReference type="NCBI Taxonomy" id="420089"/>
    <lineage>
        <taxon>Eukaryota</taxon>
        <taxon>Metazoa</taxon>
        <taxon>Ecdysozoa</taxon>
        <taxon>Arthropoda</taxon>
        <taxon>Hexapoda</taxon>
        <taxon>Insecta</taxon>
        <taxon>Pterygota</taxon>
        <taxon>Neoptera</taxon>
        <taxon>Endopterygota</taxon>
        <taxon>Coleoptera</taxon>
        <taxon>Polyphaga</taxon>
        <taxon>Cucujiformia</taxon>
        <taxon>Coccinelloidea</taxon>
        <taxon>Coccinellidae</taxon>
        <taxon>Epilachninae</taxon>
        <taxon>Epilachnini</taxon>
        <taxon>Henosepilachna</taxon>
    </lineage>
</organism>
<sequence>MEWTKCRTTKLIELFEQESVLWNVRSAHHKNSNSRVDALQRISEALGSKSDEIEKKLHNIRSQYLREKTKIEKSKKSGAGASDVYVPKWCYYSLLSFLGESTENLPHTSSLNLNLTQDDLTQERDESVPEDNDPPEDNDGAARATRSEPVIEEVKRSAQQESQEPPTRKRTISNKGSKPPAKVGGLEKKINHAYEVLTTAMTTNKGEDECFGEYVGESLKKFQDRTTKAWIRHSISNILYQAECGGAGVNMFPPWNNSQNTFYRAQPPQTFPGYNQHNYASSSSSPSPYPSPQANNQQPQLSPVELQTNQTPVEDYEVLQNSFYQ</sequence>
<feature type="domain" description="MADF" evidence="2">
    <location>
        <begin position="10"/>
        <end position="103"/>
    </location>
</feature>
<keyword evidence="4" id="KW-1185">Reference proteome</keyword>
<name>A0AAW1TM91_9CUCU</name>
<feature type="compositionally biased region" description="Acidic residues" evidence="1">
    <location>
        <begin position="128"/>
        <end position="139"/>
    </location>
</feature>
<feature type="region of interest" description="Disordered" evidence="1">
    <location>
        <begin position="121"/>
        <end position="187"/>
    </location>
</feature>
<reference evidence="3 4" key="1">
    <citation type="submission" date="2023-03" db="EMBL/GenBank/DDBJ databases">
        <title>Genome insight into feeding habits of ladybird beetles.</title>
        <authorList>
            <person name="Li H.-S."/>
            <person name="Huang Y.-H."/>
            <person name="Pang H."/>
        </authorList>
    </citation>
    <scope>NUCLEOTIDE SEQUENCE [LARGE SCALE GENOMIC DNA]</scope>
    <source>
        <strain evidence="3">SYSU_2023b</strain>
        <tissue evidence="3">Whole body</tissue>
    </source>
</reference>
<feature type="compositionally biased region" description="Low complexity" evidence="1">
    <location>
        <begin position="279"/>
        <end position="303"/>
    </location>
</feature>
<evidence type="ECO:0000259" key="2">
    <source>
        <dbReference type="PROSITE" id="PS51029"/>
    </source>
</evidence>
<protein>
    <recommendedName>
        <fullName evidence="2">MADF domain-containing protein</fullName>
    </recommendedName>
</protein>
<evidence type="ECO:0000256" key="1">
    <source>
        <dbReference type="SAM" id="MobiDB-lite"/>
    </source>
</evidence>
<dbReference type="Pfam" id="PF10545">
    <property type="entry name" value="MADF_DNA_bdg"/>
    <property type="match status" value="1"/>
</dbReference>
<evidence type="ECO:0000313" key="4">
    <source>
        <dbReference type="Proteomes" id="UP001431783"/>
    </source>
</evidence>
<accession>A0AAW1TM91</accession>